<organism evidence="4 5">
    <name type="scientific">Tegillarca granosa</name>
    <name type="common">Malaysian cockle</name>
    <name type="synonym">Anadara granosa</name>
    <dbReference type="NCBI Taxonomy" id="220873"/>
    <lineage>
        <taxon>Eukaryota</taxon>
        <taxon>Metazoa</taxon>
        <taxon>Spiralia</taxon>
        <taxon>Lophotrochozoa</taxon>
        <taxon>Mollusca</taxon>
        <taxon>Bivalvia</taxon>
        <taxon>Autobranchia</taxon>
        <taxon>Pteriomorphia</taxon>
        <taxon>Arcoida</taxon>
        <taxon>Arcoidea</taxon>
        <taxon>Arcidae</taxon>
        <taxon>Tegillarca</taxon>
    </lineage>
</organism>
<comment type="caution">
    <text evidence="4">The sequence shown here is derived from an EMBL/GenBank/DDBJ whole genome shotgun (WGS) entry which is preliminary data.</text>
</comment>
<reference evidence="4 5" key="1">
    <citation type="submission" date="2022-12" db="EMBL/GenBank/DDBJ databases">
        <title>Chromosome-level genome of Tegillarca granosa.</title>
        <authorList>
            <person name="Kim J."/>
        </authorList>
    </citation>
    <scope>NUCLEOTIDE SEQUENCE [LARGE SCALE GENOMIC DNA]</scope>
    <source>
        <strain evidence="4">Teg-2019</strain>
        <tissue evidence="4">Adductor muscle</tissue>
    </source>
</reference>
<evidence type="ECO:0000313" key="4">
    <source>
        <dbReference type="EMBL" id="KAJ8305153.1"/>
    </source>
</evidence>
<evidence type="ECO:0000256" key="2">
    <source>
        <dbReference type="ARBA" id="ARBA00022966"/>
    </source>
</evidence>
<dbReference type="Proteomes" id="UP001217089">
    <property type="component" value="Unassembled WGS sequence"/>
</dbReference>
<dbReference type="Pfam" id="PF07678">
    <property type="entry name" value="TED_complement"/>
    <property type="match status" value="1"/>
</dbReference>
<dbReference type="PANTHER" id="PTHR11412">
    <property type="entry name" value="MACROGLOBULIN / COMPLEMENT"/>
    <property type="match status" value="1"/>
</dbReference>
<dbReference type="InterPro" id="IPR008930">
    <property type="entry name" value="Terpenoid_cyclase/PrenylTrfase"/>
</dbReference>
<protein>
    <recommendedName>
        <fullName evidence="3">Alpha-macroglobulin-like TED domain-containing protein</fullName>
    </recommendedName>
</protein>
<dbReference type="SUPFAM" id="SSF48239">
    <property type="entry name" value="Terpenoid cyclases/Protein prenyltransferases"/>
    <property type="match status" value="1"/>
</dbReference>
<keyword evidence="2" id="KW-0882">Thioester bond</keyword>
<dbReference type="Gene3D" id="1.50.10.20">
    <property type="match status" value="1"/>
</dbReference>
<proteinExistence type="predicted"/>
<dbReference type="InterPro" id="IPR050473">
    <property type="entry name" value="A2M/Complement_sys"/>
</dbReference>
<keyword evidence="1" id="KW-0732">Signal</keyword>
<evidence type="ECO:0000313" key="5">
    <source>
        <dbReference type="Proteomes" id="UP001217089"/>
    </source>
</evidence>
<dbReference type="InterPro" id="IPR011626">
    <property type="entry name" value="Alpha-macroglobulin_TED"/>
</dbReference>
<accession>A0ABQ9EIP8</accession>
<gene>
    <name evidence="4" type="ORF">KUTeg_017288</name>
</gene>
<evidence type="ECO:0000259" key="3">
    <source>
        <dbReference type="Pfam" id="PF07678"/>
    </source>
</evidence>
<sequence length="74" mass="8822">MKHWEVKQDTSNLYWNPPEQQATSIDIETTSYALLYHDHKKDYTSGWPILKWILKQRNSYGGFASTQKGFWVTR</sequence>
<keyword evidence="5" id="KW-1185">Reference proteome</keyword>
<feature type="domain" description="Alpha-macroglobulin-like TED" evidence="3">
    <location>
        <begin position="2"/>
        <end position="67"/>
    </location>
</feature>
<evidence type="ECO:0000256" key="1">
    <source>
        <dbReference type="ARBA" id="ARBA00022729"/>
    </source>
</evidence>
<dbReference type="EMBL" id="JARBDR010000846">
    <property type="protein sequence ID" value="KAJ8305153.1"/>
    <property type="molecule type" value="Genomic_DNA"/>
</dbReference>
<name>A0ABQ9EIP8_TEGGR</name>
<dbReference type="PANTHER" id="PTHR11412:SF136">
    <property type="entry name" value="CD109 ANTIGEN"/>
    <property type="match status" value="1"/>
</dbReference>